<dbReference type="HOGENOM" id="CLU_2786249_0_0_6"/>
<organism evidence="1 2">
    <name type="scientific">Cardiobacterium valvarum F0432</name>
    <dbReference type="NCBI Taxonomy" id="797473"/>
    <lineage>
        <taxon>Bacteria</taxon>
        <taxon>Pseudomonadati</taxon>
        <taxon>Pseudomonadota</taxon>
        <taxon>Gammaproteobacteria</taxon>
        <taxon>Cardiobacteriales</taxon>
        <taxon>Cardiobacteriaceae</taxon>
        <taxon>Cardiobacterium</taxon>
    </lineage>
</organism>
<gene>
    <name evidence="1" type="ORF">HMPREF9080_00280</name>
</gene>
<evidence type="ECO:0000313" key="1">
    <source>
        <dbReference type="EMBL" id="EHM55935.1"/>
    </source>
</evidence>
<reference evidence="1 2" key="1">
    <citation type="submission" date="2011-08" db="EMBL/GenBank/DDBJ databases">
        <authorList>
            <person name="Weinstock G."/>
            <person name="Sodergren E."/>
            <person name="Clifton S."/>
            <person name="Fulton L."/>
            <person name="Fulton B."/>
            <person name="Courtney L."/>
            <person name="Fronick C."/>
            <person name="Harrison M."/>
            <person name="Strong C."/>
            <person name="Farmer C."/>
            <person name="Delahaunty K."/>
            <person name="Markovic C."/>
            <person name="Hall O."/>
            <person name="Minx P."/>
            <person name="Tomlinson C."/>
            <person name="Mitreva M."/>
            <person name="Hou S."/>
            <person name="Chen J."/>
            <person name="Wollam A."/>
            <person name="Pepin K.H."/>
            <person name="Johnson M."/>
            <person name="Bhonagiri V."/>
            <person name="Zhang X."/>
            <person name="Suruliraj S."/>
            <person name="Warren W."/>
            <person name="Chinwalla A."/>
            <person name="Mardis E.R."/>
            <person name="Wilson R.K."/>
        </authorList>
    </citation>
    <scope>NUCLEOTIDE SEQUENCE [LARGE SCALE GENOMIC DNA]</scope>
    <source>
        <strain evidence="1 2">F0432</strain>
    </source>
</reference>
<dbReference type="STRING" id="797473.HMPREF9080_00280"/>
<protein>
    <submittedName>
        <fullName evidence="1">Uncharacterized protein</fullName>
    </submittedName>
</protein>
<proteinExistence type="predicted"/>
<accession>G9ZC03</accession>
<name>G9ZC03_9GAMM</name>
<dbReference type="EMBL" id="AGCM01000016">
    <property type="protein sequence ID" value="EHM55935.1"/>
    <property type="molecule type" value="Genomic_DNA"/>
</dbReference>
<dbReference type="AlphaFoldDB" id="G9ZC03"/>
<comment type="caution">
    <text evidence="1">The sequence shown here is derived from an EMBL/GenBank/DDBJ whole genome shotgun (WGS) entry which is preliminary data.</text>
</comment>
<dbReference type="Proteomes" id="UP000004750">
    <property type="component" value="Unassembled WGS sequence"/>
</dbReference>
<sequence length="68" mass="8016">MNKIGVFRAGPFFINRNLLSFFKAPMNRQKRLHFAEFPFQQIGRILDTRVGKTLAGKHNHGRCRFRLL</sequence>
<evidence type="ECO:0000313" key="2">
    <source>
        <dbReference type="Proteomes" id="UP000004750"/>
    </source>
</evidence>